<dbReference type="AlphaFoldDB" id="A0A4R8BK60"/>
<keyword evidence="3" id="KW-1185">Reference proteome</keyword>
<dbReference type="InterPro" id="IPR025309">
    <property type="entry name" value="KTSC_dom"/>
</dbReference>
<sequence>MPMHHVTSTNVRAVGYDSSTRTMRVAFLNGRVYDYYDVGQALFEQMLLPHPWRRLGFAVRRHRYRRVVAA</sequence>
<comment type="caution">
    <text evidence="2">The sequence shown here is derived from an EMBL/GenBank/DDBJ whole genome shotgun (WGS) entry which is preliminary data.</text>
</comment>
<dbReference type="Proteomes" id="UP000295146">
    <property type="component" value="Unassembled WGS sequence"/>
</dbReference>
<evidence type="ECO:0000259" key="1">
    <source>
        <dbReference type="Pfam" id="PF13619"/>
    </source>
</evidence>
<feature type="domain" description="KTSC" evidence="1">
    <location>
        <begin position="7"/>
        <end position="46"/>
    </location>
</feature>
<evidence type="ECO:0000313" key="3">
    <source>
        <dbReference type="Proteomes" id="UP000295146"/>
    </source>
</evidence>
<gene>
    <name evidence="2" type="ORF">EV653_8271</name>
</gene>
<name>A0A4R8BK60_9ACTN</name>
<dbReference type="Pfam" id="PF13619">
    <property type="entry name" value="KTSC"/>
    <property type="match status" value="1"/>
</dbReference>
<dbReference type="EMBL" id="SODP01000005">
    <property type="protein sequence ID" value="TDW54946.1"/>
    <property type="molecule type" value="Genomic_DNA"/>
</dbReference>
<evidence type="ECO:0000313" key="2">
    <source>
        <dbReference type="EMBL" id="TDW54946.1"/>
    </source>
</evidence>
<proteinExistence type="predicted"/>
<accession>A0A4R8BK60</accession>
<organism evidence="2 3">
    <name type="scientific">Kribbella pratensis</name>
    <dbReference type="NCBI Taxonomy" id="2512112"/>
    <lineage>
        <taxon>Bacteria</taxon>
        <taxon>Bacillati</taxon>
        <taxon>Actinomycetota</taxon>
        <taxon>Actinomycetes</taxon>
        <taxon>Propionibacteriales</taxon>
        <taxon>Kribbellaceae</taxon>
        <taxon>Kribbella</taxon>
    </lineage>
</organism>
<reference evidence="2 3" key="1">
    <citation type="submission" date="2019-03" db="EMBL/GenBank/DDBJ databases">
        <title>Genomic Encyclopedia of Type Strains, Phase III (KMG-III): the genomes of soil and plant-associated and newly described type strains.</title>
        <authorList>
            <person name="Whitman W."/>
        </authorList>
    </citation>
    <scope>NUCLEOTIDE SEQUENCE [LARGE SCALE GENOMIC DNA]</scope>
    <source>
        <strain evidence="2 3">VKM Ac-2573</strain>
    </source>
</reference>
<dbReference type="OrthoDB" id="8450910at2"/>
<protein>
    <submittedName>
        <fullName evidence="2">KTSC domain-containing protein</fullName>
    </submittedName>
</protein>